<dbReference type="FunFam" id="3.30.470.20:FF:000009">
    <property type="entry name" value="tubulin polyglutamylase TTLL5 isoform X1"/>
    <property type="match status" value="1"/>
</dbReference>
<dbReference type="PROSITE" id="PS51221">
    <property type="entry name" value="TTL"/>
    <property type="match status" value="1"/>
</dbReference>
<evidence type="ECO:0000256" key="5">
    <source>
        <dbReference type="ARBA" id="ARBA00022840"/>
    </source>
</evidence>
<keyword evidence="5" id="KW-0067">ATP-binding</keyword>
<dbReference type="GO" id="GO:0070740">
    <property type="term" value="F:tubulin-glutamic acid ligase activity"/>
    <property type="evidence" value="ECO:0007669"/>
    <property type="project" value="TreeGrafter"/>
</dbReference>
<feature type="compositionally biased region" description="Low complexity" evidence="6">
    <location>
        <begin position="250"/>
        <end position="264"/>
    </location>
</feature>
<dbReference type="GO" id="GO:0000226">
    <property type="term" value="P:microtubule cytoskeleton organization"/>
    <property type="evidence" value="ECO:0007669"/>
    <property type="project" value="TreeGrafter"/>
</dbReference>
<keyword evidence="4" id="KW-0547">Nucleotide-binding</keyword>
<dbReference type="Gene3D" id="3.30.470.20">
    <property type="entry name" value="ATP-grasp fold, B domain"/>
    <property type="match status" value="1"/>
</dbReference>
<keyword evidence="3" id="KW-0493">Microtubule</keyword>
<evidence type="ECO:0000256" key="4">
    <source>
        <dbReference type="ARBA" id="ARBA00022741"/>
    </source>
</evidence>
<accession>A0A8J1TRD8</accession>
<keyword evidence="2" id="KW-0436">Ligase</keyword>
<feature type="compositionally biased region" description="Acidic residues" evidence="6">
    <location>
        <begin position="322"/>
        <end position="334"/>
    </location>
</feature>
<protein>
    <submittedName>
        <fullName evidence="7">Uncharacterized protein</fullName>
    </submittedName>
</protein>
<dbReference type="GO" id="GO:0036064">
    <property type="term" value="C:ciliary basal body"/>
    <property type="evidence" value="ECO:0007669"/>
    <property type="project" value="TreeGrafter"/>
</dbReference>
<dbReference type="AlphaFoldDB" id="A0A8J1TRD8"/>
<dbReference type="GO" id="GO:0005874">
    <property type="term" value="C:microtubule"/>
    <property type="evidence" value="ECO:0007669"/>
    <property type="project" value="UniProtKB-KW"/>
</dbReference>
<dbReference type="OrthoDB" id="202825at2759"/>
<dbReference type="GO" id="GO:0005524">
    <property type="term" value="F:ATP binding"/>
    <property type="evidence" value="ECO:0007669"/>
    <property type="project" value="UniProtKB-KW"/>
</dbReference>
<evidence type="ECO:0000313" key="8">
    <source>
        <dbReference type="Proteomes" id="UP000749559"/>
    </source>
</evidence>
<dbReference type="EMBL" id="CAIIXF020000007">
    <property type="protein sequence ID" value="CAH1789660.1"/>
    <property type="molecule type" value="Genomic_DNA"/>
</dbReference>
<feature type="region of interest" description="Disordered" evidence="6">
    <location>
        <begin position="998"/>
        <end position="1024"/>
    </location>
</feature>
<gene>
    <name evidence="7" type="ORF">OFUS_LOCUS14981</name>
</gene>
<comment type="caution">
    <text evidence="7">The sequence shown here is derived from an EMBL/GenBank/DDBJ whole genome shotgun (WGS) entry which is preliminary data.</text>
</comment>
<evidence type="ECO:0000256" key="1">
    <source>
        <dbReference type="ARBA" id="ARBA00006820"/>
    </source>
</evidence>
<evidence type="ECO:0000256" key="3">
    <source>
        <dbReference type="ARBA" id="ARBA00022701"/>
    </source>
</evidence>
<dbReference type="PANTHER" id="PTHR12241">
    <property type="entry name" value="TUBULIN POLYGLUTAMYLASE"/>
    <property type="match status" value="1"/>
</dbReference>
<proteinExistence type="inferred from homology"/>
<evidence type="ECO:0000313" key="7">
    <source>
        <dbReference type="EMBL" id="CAH1789660.1"/>
    </source>
</evidence>
<dbReference type="PANTHER" id="PTHR12241:SF162">
    <property type="entry name" value="TUBULIN MONOGLUTAMYLASE TTLL4"/>
    <property type="match status" value="1"/>
</dbReference>
<dbReference type="InterPro" id="IPR004344">
    <property type="entry name" value="TTL/TTLL_fam"/>
</dbReference>
<sequence>MAHNHLNGLSASLEDLSLKKQLPLRQQKDKPVLKYNASMNAPVHLFNQSDVNNYRHGINRGPFPGNVTHGRTLSSPFKSKGGASNAMAGTTSGGYAGYKNTSPQYSPAGSPNKTSSNPYSKPISANDIKQPESLIRRNSNSNPTLGTSTGPSTVKGTSSTNNNTNFLANSFMRPQSAVKPPPHPSSSSPSKLKSDTNTAVVPRPPSAPRPTSSKSRTASPCRVARNLNYTPNKPYSEVSGGDSSGGTNTPVSSSPKQSKSRPPSATSMTDGAKKMPVTNTITGTSFYKKDSKSCEKVDVRPKADGANKKISLRERLPSSCSDDGEWEDENEETEYGGSIRRPTSEREPADGEDSADSDGYDDDGDSDTCKDGEDDDVDEMIDGIDDDYDNDSDDNSDGYSITTSLSRKSSAASVTVRVKSAKQRLTLKDVVKDNWSATDEVQPALMASLFPNVPPTINFVPEGQKVEQLPWELRKLLKWRMSTITPNVVKHVLARSHFRVSKKNHDWIGYWGKHMKAPGFKAIREYQKVNHVPGSFQIGRKDRLWRNLSKMQVQFGKKEFGFFPQTFILPQDLKQLKRTWEDGGNKQKWIIKPPASARGIGIKVIHKWNQIPRRRPVIVQKYLSRPYLINDSKFDLRIYVYVSSMDPLRVYIYEDGLTRFASHKYSNAMKNLSNKYMHLTNYSINKKNNEYQSNSDEGACQGHKWSLRSLWTYMRKQGINTNAVWESIKDLILKTIISTESAINTLIKSNVKKRYSIHELFGFDVMLDENLKPWIIEVNISPSLHSNSQLDMSIKGNMIKDLFNISGWILPDKSEVSANQSFTDMNHYIPSNELCIDKRLWSQQLSPDERAKHAYFCQKWQDENALPEILRTLTPDDIRILVETIDEESRRGNFHRVFPSASSQKYMRFFDSPRYYNILNMQWLEKYQRMEGRGIALLESYCQKGIHIENPTSNSNHQWCPPMAAAVIRDTRSLSAPSNRLHLDNRGSHASAAVLPKLKKKKKKMLHSGSLGSISTRSDASEPS</sequence>
<reference evidence="7" key="1">
    <citation type="submission" date="2022-03" db="EMBL/GenBank/DDBJ databases">
        <authorList>
            <person name="Martin C."/>
        </authorList>
    </citation>
    <scope>NUCLEOTIDE SEQUENCE</scope>
</reference>
<feature type="compositionally biased region" description="Acidic residues" evidence="6">
    <location>
        <begin position="350"/>
        <end position="396"/>
    </location>
</feature>
<name>A0A8J1TRD8_OWEFU</name>
<feature type="region of interest" description="Disordered" evidence="6">
    <location>
        <begin position="66"/>
        <end position="85"/>
    </location>
</feature>
<feature type="compositionally biased region" description="Polar residues" evidence="6">
    <location>
        <begin position="1010"/>
        <end position="1024"/>
    </location>
</feature>
<evidence type="ECO:0000256" key="2">
    <source>
        <dbReference type="ARBA" id="ARBA00022598"/>
    </source>
</evidence>
<feature type="compositionally biased region" description="Polar residues" evidence="6">
    <location>
        <begin position="136"/>
        <end position="168"/>
    </location>
</feature>
<evidence type="ECO:0000256" key="6">
    <source>
        <dbReference type="SAM" id="MobiDB-lite"/>
    </source>
</evidence>
<comment type="similarity">
    <text evidence="1">Belongs to the tubulin--tyrosine ligase family.</text>
</comment>
<organism evidence="7 8">
    <name type="scientific">Owenia fusiformis</name>
    <name type="common">Polychaete worm</name>
    <dbReference type="NCBI Taxonomy" id="6347"/>
    <lineage>
        <taxon>Eukaryota</taxon>
        <taxon>Metazoa</taxon>
        <taxon>Spiralia</taxon>
        <taxon>Lophotrochozoa</taxon>
        <taxon>Annelida</taxon>
        <taxon>Polychaeta</taxon>
        <taxon>Sedentaria</taxon>
        <taxon>Canalipalpata</taxon>
        <taxon>Sabellida</taxon>
        <taxon>Oweniida</taxon>
        <taxon>Oweniidae</taxon>
        <taxon>Owenia</taxon>
    </lineage>
</organism>
<dbReference type="SUPFAM" id="SSF56059">
    <property type="entry name" value="Glutathione synthetase ATP-binding domain-like"/>
    <property type="match status" value="1"/>
</dbReference>
<dbReference type="GO" id="GO:0015631">
    <property type="term" value="F:tubulin binding"/>
    <property type="evidence" value="ECO:0007669"/>
    <property type="project" value="TreeGrafter"/>
</dbReference>
<keyword evidence="8" id="KW-1185">Reference proteome</keyword>
<dbReference type="Proteomes" id="UP000749559">
    <property type="component" value="Unassembled WGS sequence"/>
</dbReference>
<dbReference type="Pfam" id="PF03133">
    <property type="entry name" value="TTL"/>
    <property type="match status" value="1"/>
</dbReference>
<feature type="compositionally biased region" description="Basic and acidic residues" evidence="6">
    <location>
        <begin position="287"/>
        <end position="316"/>
    </location>
</feature>
<feature type="region of interest" description="Disordered" evidence="6">
    <location>
        <begin position="98"/>
        <end position="405"/>
    </location>
</feature>
<feature type="compositionally biased region" description="Polar residues" evidence="6">
    <location>
        <begin position="99"/>
        <end position="119"/>
    </location>
</feature>